<proteinExistence type="predicted"/>
<dbReference type="Pfam" id="PF04246">
    <property type="entry name" value="RseC_MucC"/>
    <property type="match status" value="1"/>
</dbReference>
<evidence type="ECO:0000313" key="2">
    <source>
        <dbReference type="EMBL" id="ACL70083.1"/>
    </source>
</evidence>
<dbReference type="AlphaFoldDB" id="B8CXR4"/>
<dbReference type="PANTHER" id="PTHR35867:SF1">
    <property type="entry name" value="PROTEIN RSEC"/>
    <property type="match status" value="1"/>
</dbReference>
<accession>B8CXR4</accession>
<dbReference type="KEGG" id="hor:Hore_13330"/>
<dbReference type="Proteomes" id="UP000000719">
    <property type="component" value="Chromosome"/>
</dbReference>
<dbReference type="InterPro" id="IPR026268">
    <property type="entry name" value="RseC"/>
</dbReference>
<dbReference type="InterPro" id="IPR007359">
    <property type="entry name" value="SigmaE_reg_RseC_MucC"/>
</dbReference>
<dbReference type="STRING" id="373903.Hore_13330"/>
<keyword evidence="1" id="KW-0812">Transmembrane</keyword>
<dbReference type="HOGENOM" id="CLU_124911_2_1_9"/>
<keyword evidence="1" id="KW-1133">Transmembrane helix</keyword>
<reference evidence="2 3" key="1">
    <citation type="journal article" date="2009" name="PLoS ONE">
        <title>Genome analysis of the anaerobic thermohalophilic bacterium Halothermothrix orenii.</title>
        <authorList>
            <person name="Mavromatis K."/>
            <person name="Ivanova N."/>
            <person name="Anderson I."/>
            <person name="Lykidis A."/>
            <person name="Hooper S.D."/>
            <person name="Sun H."/>
            <person name="Kunin V."/>
            <person name="Lapidus A."/>
            <person name="Hugenholtz P."/>
            <person name="Patel B."/>
            <person name="Kyrpides N.C."/>
        </authorList>
    </citation>
    <scope>NUCLEOTIDE SEQUENCE [LARGE SCALE GENOMIC DNA]</scope>
    <source>
        <strain evidence="3">H 168 / OCM 544 / DSM 9562</strain>
    </source>
</reference>
<evidence type="ECO:0000313" key="3">
    <source>
        <dbReference type="Proteomes" id="UP000000719"/>
    </source>
</evidence>
<keyword evidence="3" id="KW-1185">Reference proteome</keyword>
<organism evidence="2 3">
    <name type="scientific">Halothermothrix orenii (strain H 168 / OCM 544 / DSM 9562)</name>
    <dbReference type="NCBI Taxonomy" id="373903"/>
    <lineage>
        <taxon>Bacteria</taxon>
        <taxon>Bacillati</taxon>
        <taxon>Bacillota</taxon>
        <taxon>Clostridia</taxon>
        <taxon>Halanaerobiales</taxon>
        <taxon>Halothermotrichaceae</taxon>
        <taxon>Halothermothrix</taxon>
    </lineage>
</organism>
<name>B8CXR4_HALOH</name>
<sequence>MEELGKVIKTEGDKLTVKIIRRSACSKCGHKCGLAGAHEVDEIEVEVDNTVGAKEGQVVKLEMGEQPLVVASMLVYLLPIISLIAGYFITFSLVKALGFKPSEAAGVIGSIIFFILSFYLLKVVDKFLSFNRKYHPRVSEIVE</sequence>
<dbReference type="eggNOG" id="COG3086">
    <property type="taxonomic scope" value="Bacteria"/>
</dbReference>
<evidence type="ECO:0000256" key="1">
    <source>
        <dbReference type="SAM" id="Phobius"/>
    </source>
</evidence>
<protein>
    <submittedName>
        <fullName evidence="2">Positive regulator of sigma E, RseC/MucC</fullName>
    </submittedName>
</protein>
<dbReference type="RefSeq" id="WP_012636267.1">
    <property type="nucleotide sequence ID" value="NC_011899.1"/>
</dbReference>
<feature type="transmembrane region" description="Helical" evidence="1">
    <location>
        <begin position="104"/>
        <end position="124"/>
    </location>
</feature>
<dbReference type="PANTHER" id="PTHR35867">
    <property type="entry name" value="PROTEIN RSEC"/>
    <property type="match status" value="1"/>
</dbReference>
<dbReference type="PIRSF" id="PIRSF004923">
    <property type="entry name" value="RseC"/>
    <property type="match status" value="1"/>
</dbReference>
<gene>
    <name evidence="2" type="ordered locus">Hore_13330</name>
</gene>
<feature type="transmembrane region" description="Helical" evidence="1">
    <location>
        <begin position="68"/>
        <end position="89"/>
    </location>
</feature>
<keyword evidence="1" id="KW-0472">Membrane</keyword>
<dbReference type="EMBL" id="CP001098">
    <property type="protein sequence ID" value="ACL70083.1"/>
    <property type="molecule type" value="Genomic_DNA"/>
</dbReference>